<proteinExistence type="predicted"/>
<reference evidence="1" key="1">
    <citation type="submission" date="2021-01" db="EMBL/GenBank/DDBJ databases">
        <title>Whole genome shotgun sequence of Planosporangium mesophilum NBRC 109066.</title>
        <authorList>
            <person name="Komaki H."/>
            <person name="Tamura T."/>
        </authorList>
    </citation>
    <scope>NUCLEOTIDE SEQUENCE</scope>
    <source>
        <strain evidence="1">NBRC 109066</strain>
    </source>
</reference>
<dbReference type="Proteomes" id="UP000599074">
    <property type="component" value="Unassembled WGS sequence"/>
</dbReference>
<comment type="caution">
    <text evidence="1">The sequence shown here is derived from an EMBL/GenBank/DDBJ whole genome shotgun (WGS) entry which is preliminary data.</text>
</comment>
<keyword evidence="2" id="KW-1185">Reference proteome</keyword>
<dbReference type="EMBL" id="BOON01000040">
    <property type="protein sequence ID" value="GII24744.1"/>
    <property type="molecule type" value="Genomic_DNA"/>
</dbReference>
<evidence type="ECO:0000313" key="1">
    <source>
        <dbReference type="EMBL" id="GII24744.1"/>
    </source>
</evidence>
<name>A0A8J3TEB7_9ACTN</name>
<sequence length="191" mass="19644">MTASRAAGVAVLAAGLLLMLGPVPGAGRGDASGAAAASRTSTVEHAEVRIARLLTGAGARDLARCVFRPGTAGVAPPSVAFTDPRVAAAPMRDRRVRNGGVLELLASPQEVAARQDEITHQALQAQRFGFDEGGQPLRREHLLPSGRVLLRLSADLPDAAVREYARALDAAVAGAPQSETTAPVEEAPCST</sequence>
<accession>A0A8J3TEB7</accession>
<dbReference type="RefSeq" id="WP_168114398.1">
    <property type="nucleotide sequence ID" value="NZ_BOON01000040.1"/>
</dbReference>
<protein>
    <submittedName>
        <fullName evidence="1">Uncharacterized protein</fullName>
    </submittedName>
</protein>
<gene>
    <name evidence="1" type="ORF">Pme01_43410</name>
</gene>
<organism evidence="1 2">
    <name type="scientific">Planosporangium mesophilum</name>
    <dbReference type="NCBI Taxonomy" id="689768"/>
    <lineage>
        <taxon>Bacteria</taxon>
        <taxon>Bacillati</taxon>
        <taxon>Actinomycetota</taxon>
        <taxon>Actinomycetes</taxon>
        <taxon>Micromonosporales</taxon>
        <taxon>Micromonosporaceae</taxon>
        <taxon>Planosporangium</taxon>
    </lineage>
</organism>
<dbReference type="AlphaFoldDB" id="A0A8J3TEB7"/>
<evidence type="ECO:0000313" key="2">
    <source>
        <dbReference type="Proteomes" id="UP000599074"/>
    </source>
</evidence>